<keyword evidence="2" id="KW-1185">Reference proteome</keyword>
<evidence type="ECO:0000313" key="1">
    <source>
        <dbReference type="EMBL" id="KAG8232088.1"/>
    </source>
</evidence>
<dbReference type="AlphaFoldDB" id="A0A8K0KD02"/>
<organism evidence="1 2">
    <name type="scientific">Ladona fulva</name>
    <name type="common">Scarce chaser dragonfly</name>
    <name type="synonym">Libellula fulva</name>
    <dbReference type="NCBI Taxonomy" id="123851"/>
    <lineage>
        <taxon>Eukaryota</taxon>
        <taxon>Metazoa</taxon>
        <taxon>Ecdysozoa</taxon>
        <taxon>Arthropoda</taxon>
        <taxon>Hexapoda</taxon>
        <taxon>Insecta</taxon>
        <taxon>Pterygota</taxon>
        <taxon>Palaeoptera</taxon>
        <taxon>Odonata</taxon>
        <taxon>Epiprocta</taxon>
        <taxon>Anisoptera</taxon>
        <taxon>Libelluloidea</taxon>
        <taxon>Libellulidae</taxon>
        <taxon>Ladona</taxon>
    </lineage>
</organism>
<reference evidence="1" key="1">
    <citation type="submission" date="2013-04" db="EMBL/GenBank/DDBJ databases">
        <authorList>
            <person name="Qu J."/>
            <person name="Murali S.C."/>
            <person name="Bandaranaike D."/>
            <person name="Bellair M."/>
            <person name="Blankenburg K."/>
            <person name="Chao H."/>
            <person name="Dinh H."/>
            <person name="Doddapaneni H."/>
            <person name="Downs B."/>
            <person name="Dugan-Rocha S."/>
            <person name="Elkadiri S."/>
            <person name="Gnanaolivu R.D."/>
            <person name="Hernandez B."/>
            <person name="Javaid M."/>
            <person name="Jayaseelan J.C."/>
            <person name="Lee S."/>
            <person name="Li M."/>
            <person name="Ming W."/>
            <person name="Munidasa M."/>
            <person name="Muniz J."/>
            <person name="Nguyen L."/>
            <person name="Ongeri F."/>
            <person name="Osuji N."/>
            <person name="Pu L.-L."/>
            <person name="Puazo M."/>
            <person name="Qu C."/>
            <person name="Quiroz J."/>
            <person name="Raj R."/>
            <person name="Weissenberger G."/>
            <person name="Xin Y."/>
            <person name="Zou X."/>
            <person name="Han Y."/>
            <person name="Richards S."/>
            <person name="Worley K."/>
            <person name="Muzny D."/>
            <person name="Gibbs R."/>
        </authorList>
    </citation>
    <scope>NUCLEOTIDE SEQUENCE</scope>
    <source>
        <strain evidence="1">Sampled in the wild</strain>
    </source>
</reference>
<evidence type="ECO:0000313" key="2">
    <source>
        <dbReference type="Proteomes" id="UP000792457"/>
    </source>
</evidence>
<sequence>MGNYVSRHPSCYKKEAQVCETPEQKSEAIHHRILKLDPRSPSAEIVRTPIQVLDDSSTPKNIYAKADRDTSILSTVAMRSSEVDLTSLCDTPPCKEQSVDSVEFEELMETIEAELAEIQETYKYTAVVKEVVIPPSAKASQKSVPCQKLQFTPEKEIFSKPPATKVRTPLGLRSSNTVDIKDSPSNVIRIKQQRWVEENIVKRTQITRQHSFNCENTPPPLMAKAATLPRKRQVIEWDRETTMII</sequence>
<comment type="caution">
    <text evidence="1">The sequence shown here is derived from an EMBL/GenBank/DDBJ whole genome shotgun (WGS) entry which is preliminary data.</text>
</comment>
<dbReference type="EMBL" id="KZ308592">
    <property type="protein sequence ID" value="KAG8232088.1"/>
    <property type="molecule type" value="Genomic_DNA"/>
</dbReference>
<accession>A0A8K0KD02</accession>
<proteinExistence type="predicted"/>
<dbReference type="Proteomes" id="UP000792457">
    <property type="component" value="Unassembled WGS sequence"/>
</dbReference>
<dbReference type="OrthoDB" id="6337960at2759"/>
<gene>
    <name evidence="1" type="ORF">J437_LFUL012448</name>
</gene>
<reference evidence="1" key="2">
    <citation type="submission" date="2017-10" db="EMBL/GenBank/DDBJ databases">
        <title>Ladona fulva Genome sequencing and assembly.</title>
        <authorList>
            <person name="Murali S."/>
            <person name="Richards S."/>
            <person name="Bandaranaike D."/>
            <person name="Bellair M."/>
            <person name="Blankenburg K."/>
            <person name="Chao H."/>
            <person name="Dinh H."/>
            <person name="Doddapaneni H."/>
            <person name="Dugan-Rocha S."/>
            <person name="Elkadiri S."/>
            <person name="Gnanaolivu R."/>
            <person name="Hernandez B."/>
            <person name="Skinner E."/>
            <person name="Javaid M."/>
            <person name="Lee S."/>
            <person name="Li M."/>
            <person name="Ming W."/>
            <person name="Munidasa M."/>
            <person name="Muniz J."/>
            <person name="Nguyen L."/>
            <person name="Hughes D."/>
            <person name="Osuji N."/>
            <person name="Pu L.-L."/>
            <person name="Puazo M."/>
            <person name="Qu C."/>
            <person name="Quiroz J."/>
            <person name="Raj R."/>
            <person name="Weissenberger G."/>
            <person name="Xin Y."/>
            <person name="Zou X."/>
            <person name="Han Y."/>
            <person name="Worley K."/>
            <person name="Muzny D."/>
            <person name="Gibbs R."/>
        </authorList>
    </citation>
    <scope>NUCLEOTIDE SEQUENCE</scope>
    <source>
        <strain evidence="1">Sampled in the wild</strain>
    </source>
</reference>
<protein>
    <submittedName>
        <fullName evidence="1">Uncharacterized protein</fullName>
    </submittedName>
</protein>
<name>A0A8K0KD02_LADFU</name>